<sequence length="127" mass="14777">MKSFKEFITESVLTESALPEYKIEKTYSRNQYVILFPVLDDNRKQIFINHDANKGLSVKVTLDFINYDPKKGYEAKMTFTGGERILKNIKLDYEESGESVKKRFGDKLVKALCSNSKFKRSYPELCK</sequence>
<evidence type="ECO:0000313" key="2">
    <source>
        <dbReference type="Proteomes" id="UP000202749"/>
    </source>
</evidence>
<dbReference type="GeneID" id="26622922"/>
<dbReference type="KEGG" id="vg:26622922"/>
<dbReference type="Proteomes" id="UP000202749">
    <property type="component" value="Segment"/>
</dbReference>
<keyword evidence="2" id="KW-1185">Reference proteome</keyword>
<reference evidence="1 2" key="1">
    <citation type="submission" date="2015-03" db="EMBL/GenBank/DDBJ databases">
        <authorList>
            <person name="Melo L.D.R."/>
            <person name="Veiga P."/>
            <person name="Cerca N."/>
            <person name="Kropinski A.M."/>
            <person name="Azeredo J."/>
            <person name="Almeida C."/>
            <person name="Sillankorva S."/>
        </authorList>
    </citation>
    <scope>NUCLEOTIDE SEQUENCE [LARGE SCALE GENOMIC DNA]</scope>
</reference>
<dbReference type="RefSeq" id="YP_009195541.1">
    <property type="nucleotide sequence ID" value="NC_028762.1"/>
</dbReference>
<gene>
    <name evidence="1" type="ORF">Pm5461_120</name>
</gene>
<proteinExistence type="predicted"/>
<name>A0A0G2SSW4_9CAUD</name>
<organism evidence="1 2">
    <name type="scientific">Proteus phage vB_PmiM_Pm5461</name>
    <dbReference type="NCBI Taxonomy" id="1636250"/>
    <lineage>
        <taxon>Viruses</taxon>
        <taxon>Duplodnaviria</taxon>
        <taxon>Heunggongvirae</taxon>
        <taxon>Uroviricota</taxon>
        <taxon>Caudoviricetes</taxon>
        <taxon>Pantevenvirales</taxon>
        <taxon>Straboviridae</taxon>
        <taxon>Bragavirus</taxon>
        <taxon>Bragavirus pm5461</taxon>
    </lineage>
</organism>
<accession>A0A0G2SSW4</accession>
<evidence type="ECO:0000313" key="1">
    <source>
        <dbReference type="EMBL" id="AKA61985.1"/>
    </source>
</evidence>
<protein>
    <submittedName>
        <fullName evidence="1">Uncharacterized protein</fullName>
    </submittedName>
</protein>
<dbReference type="EMBL" id="KP890823">
    <property type="protein sequence ID" value="AKA61985.1"/>
    <property type="molecule type" value="Genomic_DNA"/>
</dbReference>